<dbReference type="AlphaFoldDB" id="A0A712MGK7"/>
<protein>
    <submittedName>
        <fullName evidence="2">DUF3850 domain-containing protein</fullName>
    </submittedName>
</protein>
<dbReference type="InterPro" id="IPR039440">
    <property type="entry name" value="DUF3850"/>
</dbReference>
<dbReference type="EMBL" id="DAAOJG010000011">
    <property type="protein sequence ID" value="HAD3312932.1"/>
    <property type="molecule type" value="Genomic_DNA"/>
</dbReference>
<evidence type="ECO:0000313" key="3">
    <source>
        <dbReference type="EMBL" id="HAD3312932.1"/>
    </source>
</evidence>
<dbReference type="EMBL" id="DAAOGS010000011">
    <property type="protein sequence ID" value="HAD2992278.1"/>
    <property type="molecule type" value="Genomic_DNA"/>
</dbReference>
<sequence>MRKTHQLKIRPEFFQAVLNGTKKAEFRLADRAFAVGDLLCLNEYGPCEYDPQKVGFTGAFVYVLVTHVTDLNEWAPGYVMLSIQRRQMGELCLPVERSTVGNSQPISYL</sequence>
<evidence type="ECO:0000313" key="4">
    <source>
        <dbReference type="EMBL" id="HAD5387063.1"/>
    </source>
</evidence>
<name>A0A712MGK7_SALTM</name>
<reference evidence="2" key="2">
    <citation type="submission" date="2019-01" db="EMBL/GenBank/DDBJ databases">
        <authorList>
            <consortium name="NCBI Pathogen Detection Project"/>
        </authorList>
    </citation>
    <scope>NUCLEOTIDE SEQUENCE</scope>
    <source>
        <strain evidence="2">Typhimurium</strain>
    </source>
</reference>
<dbReference type="Gene3D" id="2.30.130.30">
    <property type="entry name" value="Hypothetical protein"/>
    <property type="match status" value="1"/>
</dbReference>
<dbReference type="EMBL" id="DAAOOT010000011">
    <property type="protein sequence ID" value="HAD5387063.1"/>
    <property type="molecule type" value="Genomic_DNA"/>
</dbReference>
<evidence type="ECO:0000259" key="1">
    <source>
        <dbReference type="Pfam" id="PF12961"/>
    </source>
</evidence>
<proteinExistence type="predicted"/>
<dbReference type="InterPro" id="IPR015947">
    <property type="entry name" value="PUA-like_sf"/>
</dbReference>
<comment type="caution">
    <text evidence="2">The sequence shown here is derived from an EMBL/GenBank/DDBJ whole genome shotgun (WGS) entry which is preliminary data.</text>
</comment>
<gene>
    <name evidence="2" type="ORF">G1N66_15100</name>
    <name evidence="3" type="ORF">G1O83_15970</name>
    <name evidence="4" type="ORF">G1P45_15465</name>
</gene>
<feature type="domain" description="DUF3850" evidence="1">
    <location>
        <begin position="4"/>
        <end position="83"/>
    </location>
</feature>
<evidence type="ECO:0000313" key="2">
    <source>
        <dbReference type="EMBL" id="HAD2992278.1"/>
    </source>
</evidence>
<organism evidence="2">
    <name type="scientific">Salmonella typhimurium</name>
    <dbReference type="NCBI Taxonomy" id="90371"/>
    <lineage>
        <taxon>Bacteria</taxon>
        <taxon>Pseudomonadati</taxon>
        <taxon>Pseudomonadota</taxon>
        <taxon>Gammaproteobacteria</taxon>
        <taxon>Enterobacterales</taxon>
        <taxon>Enterobacteriaceae</taxon>
        <taxon>Salmonella</taxon>
    </lineage>
</organism>
<dbReference type="SUPFAM" id="SSF88697">
    <property type="entry name" value="PUA domain-like"/>
    <property type="match status" value="1"/>
</dbReference>
<dbReference type="Pfam" id="PF12961">
    <property type="entry name" value="DUF3850"/>
    <property type="match status" value="1"/>
</dbReference>
<reference evidence="2" key="1">
    <citation type="journal article" date="2018" name="Genome Biol.">
        <title>SKESA: strategic k-mer extension for scrupulous assemblies.</title>
        <authorList>
            <person name="Souvorov A."/>
            <person name="Agarwala R."/>
            <person name="Lipman D.J."/>
        </authorList>
    </citation>
    <scope>NUCLEOTIDE SEQUENCE</scope>
    <source>
        <strain evidence="2">Typhimurium</strain>
    </source>
</reference>
<accession>A0A712MGK7</accession>